<dbReference type="InterPro" id="IPR001845">
    <property type="entry name" value="HTH_ArsR_DNA-bd_dom"/>
</dbReference>
<sequence length="120" mass="13655">MTEKKLPHDHGQKIEKSLTCMPGTEDFQTIADVFKQLGDGSRVRIFWLLCHCEECVINISCMVDMSSPAVSHHLRQLKTSGLVTSRREGKEVYYKAAETEQAQLLHHVIEQVMKITCPDL</sequence>
<evidence type="ECO:0000256" key="1">
    <source>
        <dbReference type="ARBA" id="ARBA00023015"/>
    </source>
</evidence>
<dbReference type="AlphaFoldDB" id="A0A938X1U2"/>
<keyword evidence="6" id="KW-1185">Reference proteome</keyword>
<dbReference type="CDD" id="cd00090">
    <property type="entry name" value="HTH_ARSR"/>
    <property type="match status" value="1"/>
</dbReference>
<dbReference type="NCBIfam" id="NF033788">
    <property type="entry name" value="HTH_metalloreg"/>
    <property type="match status" value="1"/>
</dbReference>
<reference evidence="5" key="2">
    <citation type="journal article" date="2021" name="Sci. Rep.">
        <title>The distribution of antibiotic resistance genes in chicken gut microbiota commensals.</title>
        <authorList>
            <person name="Juricova H."/>
            <person name="Matiasovicova J."/>
            <person name="Kubasova T."/>
            <person name="Cejkova D."/>
            <person name="Rychlik I."/>
        </authorList>
    </citation>
    <scope>NUCLEOTIDE SEQUENCE</scope>
    <source>
        <strain evidence="5">An420c</strain>
    </source>
</reference>
<protein>
    <submittedName>
        <fullName evidence="5">Winged helix-turn-helix transcriptional regulator</fullName>
    </submittedName>
</protein>
<dbReference type="InterPro" id="IPR051011">
    <property type="entry name" value="Metal_resp_trans_reg"/>
</dbReference>
<dbReference type="Pfam" id="PF01022">
    <property type="entry name" value="HTH_5"/>
    <property type="match status" value="1"/>
</dbReference>
<keyword evidence="3" id="KW-0804">Transcription</keyword>
<organism evidence="5 6">
    <name type="scientific">Mordavella massiliensis</name>
    <dbReference type="NCBI Taxonomy" id="1871024"/>
    <lineage>
        <taxon>Bacteria</taxon>
        <taxon>Bacillati</taxon>
        <taxon>Bacillota</taxon>
        <taxon>Clostridia</taxon>
        <taxon>Eubacteriales</taxon>
        <taxon>Clostridiaceae</taxon>
        <taxon>Mordavella</taxon>
    </lineage>
</organism>
<dbReference type="InterPro" id="IPR011991">
    <property type="entry name" value="ArsR-like_HTH"/>
</dbReference>
<dbReference type="GO" id="GO:0003677">
    <property type="term" value="F:DNA binding"/>
    <property type="evidence" value="ECO:0007669"/>
    <property type="project" value="UniProtKB-KW"/>
</dbReference>
<gene>
    <name evidence="5" type="ORF">H6A13_04775</name>
</gene>
<dbReference type="InterPro" id="IPR036390">
    <property type="entry name" value="WH_DNA-bd_sf"/>
</dbReference>
<name>A0A938X1U2_9CLOT</name>
<comment type="caution">
    <text evidence="5">The sequence shown here is derived from an EMBL/GenBank/DDBJ whole genome shotgun (WGS) entry which is preliminary data.</text>
</comment>
<feature type="domain" description="HTH arsR-type" evidence="4">
    <location>
        <begin position="22"/>
        <end position="116"/>
    </location>
</feature>
<proteinExistence type="predicted"/>
<keyword evidence="2" id="KW-0238">DNA-binding</keyword>
<reference evidence="5" key="1">
    <citation type="submission" date="2020-08" db="EMBL/GenBank/DDBJ databases">
        <authorList>
            <person name="Cejkova D."/>
            <person name="Kubasova T."/>
            <person name="Jahodarova E."/>
            <person name="Rychlik I."/>
        </authorList>
    </citation>
    <scope>NUCLEOTIDE SEQUENCE</scope>
    <source>
        <strain evidence="5">An420c</strain>
    </source>
</reference>
<dbReference type="PANTHER" id="PTHR43132:SF6">
    <property type="entry name" value="HTH-TYPE TRANSCRIPTIONAL REPRESSOR CZRA"/>
    <property type="match status" value="1"/>
</dbReference>
<dbReference type="PROSITE" id="PS50987">
    <property type="entry name" value="HTH_ARSR_2"/>
    <property type="match status" value="1"/>
</dbReference>
<dbReference type="EMBL" id="JACJLV010000010">
    <property type="protein sequence ID" value="MBM6826423.1"/>
    <property type="molecule type" value="Genomic_DNA"/>
</dbReference>
<dbReference type="SUPFAM" id="SSF46785">
    <property type="entry name" value="Winged helix' DNA-binding domain"/>
    <property type="match status" value="1"/>
</dbReference>
<dbReference type="SMART" id="SM00418">
    <property type="entry name" value="HTH_ARSR"/>
    <property type="match status" value="1"/>
</dbReference>
<evidence type="ECO:0000313" key="5">
    <source>
        <dbReference type="EMBL" id="MBM6826423.1"/>
    </source>
</evidence>
<dbReference type="InterPro" id="IPR036388">
    <property type="entry name" value="WH-like_DNA-bd_sf"/>
</dbReference>
<accession>A0A938X1U2</accession>
<dbReference type="PANTHER" id="PTHR43132">
    <property type="entry name" value="ARSENICAL RESISTANCE OPERON REPRESSOR ARSR-RELATED"/>
    <property type="match status" value="1"/>
</dbReference>
<dbReference type="Proteomes" id="UP000713880">
    <property type="component" value="Unassembled WGS sequence"/>
</dbReference>
<dbReference type="RefSeq" id="WP_204908471.1">
    <property type="nucleotide sequence ID" value="NZ_JACJLV010000010.1"/>
</dbReference>
<keyword evidence="1" id="KW-0805">Transcription regulation</keyword>
<evidence type="ECO:0000313" key="6">
    <source>
        <dbReference type="Proteomes" id="UP000713880"/>
    </source>
</evidence>
<dbReference type="Gene3D" id="1.10.10.10">
    <property type="entry name" value="Winged helix-like DNA-binding domain superfamily/Winged helix DNA-binding domain"/>
    <property type="match status" value="1"/>
</dbReference>
<dbReference type="PRINTS" id="PR00778">
    <property type="entry name" value="HTHARSR"/>
</dbReference>
<evidence type="ECO:0000256" key="3">
    <source>
        <dbReference type="ARBA" id="ARBA00023163"/>
    </source>
</evidence>
<evidence type="ECO:0000256" key="2">
    <source>
        <dbReference type="ARBA" id="ARBA00023125"/>
    </source>
</evidence>
<evidence type="ECO:0000259" key="4">
    <source>
        <dbReference type="PROSITE" id="PS50987"/>
    </source>
</evidence>
<dbReference type="GO" id="GO:0003700">
    <property type="term" value="F:DNA-binding transcription factor activity"/>
    <property type="evidence" value="ECO:0007669"/>
    <property type="project" value="InterPro"/>
</dbReference>